<keyword evidence="3" id="KW-1185">Reference proteome</keyword>
<protein>
    <recommendedName>
        <fullName evidence="4">Sensory transduction regulator</fullName>
    </recommendedName>
</protein>
<dbReference type="EMBL" id="RBXB01000003">
    <property type="protein sequence ID" value="RKS96642.1"/>
    <property type="molecule type" value="Genomic_DNA"/>
</dbReference>
<accession>A0A495S9Y5</accession>
<evidence type="ECO:0000313" key="2">
    <source>
        <dbReference type="EMBL" id="RKS96642.1"/>
    </source>
</evidence>
<evidence type="ECO:0000313" key="3">
    <source>
        <dbReference type="Proteomes" id="UP000272428"/>
    </source>
</evidence>
<dbReference type="AlphaFoldDB" id="A0A495S9Y5"/>
<name>A0A495S9Y5_9FLAO</name>
<comment type="caution">
    <text evidence="2">The sequence shown here is derived from an EMBL/GenBank/DDBJ whole genome shotgun (WGS) entry which is preliminary data.</text>
</comment>
<feature type="signal peptide" evidence="1">
    <location>
        <begin position="1"/>
        <end position="22"/>
    </location>
</feature>
<keyword evidence="1" id="KW-0732">Signal</keyword>
<evidence type="ECO:0000256" key="1">
    <source>
        <dbReference type="SAM" id="SignalP"/>
    </source>
</evidence>
<proteinExistence type="predicted"/>
<reference evidence="2 3" key="1">
    <citation type="submission" date="2018-10" db="EMBL/GenBank/DDBJ databases">
        <title>Genomic Encyclopedia of Archaeal and Bacterial Type Strains, Phase II (KMG-II): from individual species to whole genera.</title>
        <authorList>
            <person name="Goeker M."/>
        </authorList>
    </citation>
    <scope>NUCLEOTIDE SEQUENCE [LARGE SCALE GENOMIC DNA]</scope>
    <source>
        <strain evidence="2 3">DSM 14219</strain>
    </source>
</reference>
<sequence length="160" mass="18649">MNMKTRFLILLMIGFFAHLWNAQTLVKPADFKLSGVASYLKSKGYTIVEETPKYIEVKTKNNADVFLDVDVKKQVIYYSTNILVNTSASKDKIREYIEMVNDRIPLFSVVYVEEKQKAMFQYSFWIKYGFTYESLEDSLSEFGLYVGDALDLDKEQKILQ</sequence>
<evidence type="ECO:0008006" key="4">
    <source>
        <dbReference type="Google" id="ProtNLM"/>
    </source>
</evidence>
<gene>
    <name evidence="2" type="ORF">BCF58_3073</name>
</gene>
<dbReference type="Proteomes" id="UP000272428">
    <property type="component" value="Unassembled WGS sequence"/>
</dbReference>
<feature type="chain" id="PRO_5019818884" description="Sensory transduction regulator" evidence="1">
    <location>
        <begin position="23"/>
        <end position="160"/>
    </location>
</feature>
<organism evidence="2 3">
    <name type="scientific">Chryseobacterium defluvii</name>
    <dbReference type="NCBI Taxonomy" id="160396"/>
    <lineage>
        <taxon>Bacteria</taxon>
        <taxon>Pseudomonadati</taxon>
        <taxon>Bacteroidota</taxon>
        <taxon>Flavobacteriia</taxon>
        <taxon>Flavobacteriales</taxon>
        <taxon>Weeksellaceae</taxon>
        <taxon>Chryseobacterium group</taxon>
        <taxon>Chryseobacterium</taxon>
    </lineage>
</organism>